<dbReference type="Proteomes" id="UP001056937">
    <property type="component" value="Chromosome 1"/>
</dbReference>
<name>A0ABY4X4J1_9SPHN</name>
<evidence type="ECO:0000313" key="2">
    <source>
        <dbReference type="EMBL" id="USI71808.1"/>
    </source>
</evidence>
<evidence type="ECO:0000313" key="3">
    <source>
        <dbReference type="Proteomes" id="UP001056937"/>
    </source>
</evidence>
<gene>
    <name evidence="2" type="ORF">LHA26_10790</name>
</gene>
<keyword evidence="3" id="KW-1185">Reference proteome</keyword>
<proteinExistence type="predicted"/>
<dbReference type="RefSeq" id="WP_252165620.1">
    <property type="nucleotide sequence ID" value="NZ_CP084930.1"/>
</dbReference>
<reference evidence="2" key="1">
    <citation type="journal article" date="2022" name="Toxins">
        <title>Genomic Analysis of Sphingopyxis sp. USTB-05 for Biodegrading Cyanobacterial Hepatotoxins.</title>
        <authorList>
            <person name="Liu C."/>
            <person name="Xu Q."/>
            <person name="Zhao Z."/>
            <person name="Zhang H."/>
            <person name="Liu X."/>
            <person name="Yin C."/>
            <person name="Liu Y."/>
            <person name="Yan H."/>
        </authorList>
    </citation>
    <scope>NUCLEOTIDE SEQUENCE</scope>
    <source>
        <strain evidence="2">NBD5</strain>
    </source>
</reference>
<protein>
    <submittedName>
        <fullName evidence="2">Uncharacterized protein</fullName>
    </submittedName>
</protein>
<organism evidence="2 3">
    <name type="scientific">Sphingomonas morindae</name>
    <dbReference type="NCBI Taxonomy" id="1541170"/>
    <lineage>
        <taxon>Bacteria</taxon>
        <taxon>Pseudomonadati</taxon>
        <taxon>Pseudomonadota</taxon>
        <taxon>Alphaproteobacteria</taxon>
        <taxon>Sphingomonadales</taxon>
        <taxon>Sphingomonadaceae</taxon>
        <taxon>Sphingomonas</taxon>
    </lineage>
</organism>
<accession>A0ABY4X4J1</accession>
<evidence type="ECO:0000256" key="1">
    <source>
        <dbReference type="SAM" id="MobiDB-lite"/>
    </source>
</evidence>
<sequence>MPPIMRESGPNTKGQARRPIPPSILAAAPDAEARRQVRGELCRRLDVLEAGLGQRDGIAARLEAQHILALAAEQRLTSAARLAEGLAAVLRAGGRGAAIQPWIDRLRDAIGCEAEGAAAGDAWMASVMVRLAC</sequence>
<feature type="region of interest" description="Disordered" evidence="1">
    <location>
        <begin position="1"/>
        <end position="26"/>
    </location>
</feature>
<dbReference type="EMBL" id="CP084930">
    <property type="protein sequence ID" value="USI71808.1"/>
    <property type="molecule type" value="Genomic_DNA"/>
</dbReference>